<reference evidence="2 3" key="1">
    <citation type="submission" date="2018-06" db="EMBL/GenBank/DDBJ databases">
        <title>Comparative genomics of Bradyrhizobium nodulating Arachidis hypogaea.</title>
        <authorList>
            <person name="Li Y."/>
        </authorList>
    </citation>
    <scope>NUCLEOTIDE SEQUENCE [LARGE SCALE GENOMIC DNA]</scope>
    <source>
        <strain evidence="2 3">CCBAU 051107</strain>
    </source>
</reference>
<evidence type="ECO:0000256" key="1">
    <source>
        <dbReference type="SAM" id="Phobius"/>
    </source>
</evidence>
<keyword evidence="1" id="KW-0812">Transmembrane</keyword>
<sequence>MVRNKSQWVLAAVLAALLVAASWFCLSVWRSTPAMPTYGNVILAVAAILVLVSGCGLIALMFYSQRKGYDDPARSDRTARD</sequence>
<evidence type="ECO:0000313" key="3">
    <source>
        <dbReference type="Proteomes" id="UP000594015"/>
    </source>
</evidence>
<protein>
    <submittedName>
        <fullName evidence="2">Uncharacterized protein</fullName>
    </submittedName>
</protein>
<evidence type="ECO:0000313" key="2">
    <source>
        <dbReference type="EMBL" id="QOZ68058.1"/>
    </source>
</evidence>
<dbReference type="AlphaFoldDB" id="A0AAE7NR86"/>
<gene>
    <name evidence="2" type="ORF">WN72_18375</name>
</gene>
<proteinExistence type="predicted"/>
<keyword evidence="1" id="KW-1133">Transmembrane helix</keyword>
<dbReference type="EMBL" id="CP030050">
    <property type="protein sequence ID" value="QOZ68058.1"/>
    <property type="molecule type" value="Genomic_DNA"/>
</dbReference>
<accession>A0AAE7NR86</accession>
<name>A0AAE7NR86_9BRAD</name>
<feature type="transmembrane region" description="Helical" evidence="1">
    <location>
        <begin position="37"/>
        <end position="63"/>
    </location>
</feature>
<dbReference type="Proteomes" id="UP000594015">
    <property type="component" value="Chromosome"/>
</dbReference>
<organism evidence="2 3">
    <name type="scientific">Bradyrhizobium arachidis</name>
    <dbReference type="NCBI Taxonomy" id="858423"/>
    <lineage>
        <taxon>Bacteria</taxon>
        <taxon>Pseudomonadati</taxon>
        <taxon>Pseudomonadota</taxon>
        <taxon>Alphaproteobacteria</taxon>
        <taxon>Hyphomicrobiales</taxon>
        <taxon>Nitrobacteraceae</taxon>
        <taxon>Bradyrhizobium</taxon>
    </lineage>
</organism>
<dbReference type="KEGG" id="barh:WN72_18375"/>
<keyword evidence="1" id="KW-0472">Membrane</keyword>